<evidence type="ECO:0000313" key="2">
    <source>
        <dbReference type="Proteomes" id="UP001431656"/>
    </source>
</evidence>
<dbReference type="Pfam" id="PF18855">
    <property type="entry name" value="baeRF_family11"/>
    <property type="match status" value="1"/>
</dbReference>
<dbReference type="RefSeq" id="WP_286268336.1">
    <property type="nucleotide sequence ID" value="NZ_AP028056.1"/>
</dbReference>
<dbReference type="InterPro" id="IPR041638">
    <property type="entry name" value="BaeRF_family11"/>
</dbReference>
<sequence length="379" mass="40462">MHIDMPSRADIERLAAARDDLSITVYLPTSPIPVNDEENRLRARALFDEAISRVEQLADKQTARALTDDLYALLDDLEFWRDLGRSLAIFVTPSSVLEFRLANELTEYVAVADRFAITPLLRAVTFPQAAFVLALSQNGARLIEVSADAPAQEIEVPGIPPNAEAFLSPRSIGGRSPYGRIQGDEGRKVRLTQYARAVDHALRPVLNGESLPLIIAAAEPLSSIYRGVAGYAQVADEVIGGNPDDQSPAQLAQAARSVLDDIYAAELKELAEVFADLRGSGRAVSDLSDLARAAAMGALDTLAVDMGAVVPGFVTDDGALVLEDASSSVVPGHDALEEIARRALATGARVLALRRADLPDGVQAAGILRYAFISGRATN</sequence>
<gene>
    <name evidence="1" type="ORF">brsh051_13110</name>
</gene>
<dbReference type="EMBL" id="AP028056">
    <property type="protein sequence ID" value="BEH02030.1"/>
    <property type="molecule type" value="Genomic_DNA"/>
</dbReference>
<evidence type="ECO:0000313" key="1">
    <source>
        <dbReference type="EMBL" id="BEH02030.1"/>
    </source>
</evidence>
<protein>
    <submittedName>
        <fullName evidence="1">Uncharacterized protein</fullName>
    </submittedName>
</protein>
<dbReference type="KEGG" id="broo:brsh051_13110"/>
<dbReference type="AlphaFoldDB" id="A0AAN0KBI2"/>
<keyword evidence="2" id="KW-1185">Reference proteome</keyword>
<name>A0AAN0KBI2_9ACTN</name>
<dbReference type="Proteomes" id="UP001431656">
    <property type="component" value="Chromosome"/>
</dbReference>
<reference evidence="1" key="1">
    <citation type="journal article" date="2024" name="Int. J. Syst. Evol. Microbiol.">
        <title>Brooklawnia propionicigenes sp. nov., a facultatively anaerobic, propionate-producing bacterium isolated from a methanogenic reactor treating waste from cattle farms.</title>
        <authorList>
            <person name="Akita Y."/>
            <person name="Ueki A."/>
            <person name="Tonouchi A."/>
            <person name="Sugawara Y."/>
            <person name="Honma S."/>
            <person name="Kaku N."/>
            <person name="Ueki K."/>
        </authorList>
    </citation>
    <scope>NUCLEOTIDE SEQUENCE</scope>
    <source>
        <strain evidence="1">SH051</strain>
    </source>
</reference>
<organism evidence="1 2">
    <name type="scientific">Brooklawnia propionicigenes</name>
    <dbReference type="NCBI Taxonomy" id="3041175"/>
    <lineage>
        <taxon>Bacteria</taxon>
        <taxon>Bacillati</taxon>
        <taxon>Actinomycetota</taxon>
        <taxon>Actinomycetes</taxon>
        <taxon>Propionibacteriales</taxon>
        <taxon>Propionibacteriaceae</taxon>
        <taxon>Brooklawnia</taxon>
    </lineage>
</organism>
<proteinExistence type="predicted"/>
<accession>A0AAN0KBI2</accession>